<evidence type="ECO:0000256" key="1">
    <source>
        <dbReference type="SAM" id="Phobius"/>
    </source>
</evidence>
<keyword evidence="4" id="KW-1185">Reference proteome</keyword>
<name>A0A0Y0PFV7_9MICO</name>
<keyword evidence="1" id="KW-0472">Membrane</keyword>
<dbReference type="Gene3D" id="2.60.40.2700">
    <property type="match status" value="1"/>
</dbReference>
<feature type="signal peptide" evidence="2">
    <location>
        <begin position="1"/>
        <end position="35"/>
    </location>
</feature>
<accession>A0A0Y0PFV7</accession>
<reference evidence="4" key="2">
    <citation type="submission" date="2016-01" db="EMBL/GenBank/DDBJ databases">
        <title>First complete genome sequence of a species in the genus Microterricola, an extremophilic cold active enzyme producing strain ERGS5:02 isolated from Sikkim Himalaya.</title>
        <authorList>
            <person name="Kumar R."/>
            <person name="Singh D."/>
            <person name="Swarnkar M.K."/>
        </authorList>
    </citation>
    <scope>NUCLEOTIDE SEQUENCE [LARGE SCALE GENOMIC DNA]</scope>
    <source>
        <strain evidence="4">ERGS5:02</strain>
    </source>
</reference>
<keyword evidence="1" id="KW-1133">Transmembrane helix</keyword>
<evidence type="ECO:0008006" key="5">
    <source>
        <dbReference type="Google" id="ProtNLM"/>
    </source>
</evidence>
<reference evidence="3 4" key="1">
    <citation type="journal article" date="2016" name="J. Biotechnol.">
        <title>First complete genome sequence of a species in the genus Microterricola, an extremophilic cold active enzyme producing bacterial strain ERGS5:02 isolated from Sikkim Himalaya.</title>
        <authorList>
            <person name="Himanshu"/>
            <person name="Swarnkar M.K."/>
            <person name="Singh D."/>
            <person name="Kumar R."/>
        </authorList>
    </citation>
    <scope>NUCLEOTIDE SEQUENCE [LARGE SCALE GENOMIC DNA]</scope>
    <source>
        <strain evidence="3 4">ERGS5:02</strain>
    </source>
</reference>
<feature type="chain" id="PRO_5038356611" description="LPXTG-motif cell wall anchor domain-containing protein" evidence="2">
    <location>
        <begin position="36"/>
        <end position="465"/>
    </location>
</feature>
<proteinExistence type="predicted"/>
<protein>
    <recommendedName>
        <fullName evidence="5">LPXTG-motif cell wall anchor domain-containing protein</fullName>
    </recommendedName>
</protein>
<evidence type="ECO:0000313" key="4">
    <source>
        <dbReference type="Proteomes" id="UP000058305"/>
    </source>
</evidence>
<gene>
    <name evidence="3" type="ORF">AWU67_15720</name>
</gene>
<keyword evidence="1" id="KW-0812">Transmembrane</keyword>
<dbReference type="EMBL" id="CP014145">
    <property type="protein sequence ID" value="AMB60068.1"/>
    <property type="molecule type" value="Genomic_DNA"/>
</dbReference>
<sequence>MNGHALVNQTTLGARLRRGAALGLGVALLSGAALAAAAPASAVAPVATHIAKADITAGFGGIGWFSYSLDGIADEGGALGLPYGSTITNTLETPQALSSYTDALTEKRITWATTEDSSPSTFEFTVQNELGESADLRFSGAVAGTNAPGLDSSWTVNAQLPGITPNTPTALETILPALEDAGLTKVVSYGINSVQSYSYLTALDVFGTTFTFGGPPAIPLDGVTVTVAGSPVVGQTLTLATAGWPAGTELSYEWFYNGGNLGGPIEGATGTSYTVTGDVVTRFIGVNVTATLDGFSPTRAQSALTAAVTATQLPAAPAPVASSSELPAFLAANAPAGVQAQDAAGLPAGSLNAGSNHTASIAWEGADNFVDVYAYSTPTLVGTFAVVDGAVQIELTTGLLSQLSAGDHTLVVVGQSSKSVQAYALNITAGLAETGVEATLPFAAASFMLLLGAALVVVRRRSTKL</sequence>
<dbReference type="AlphaFoldDB" id="A0A0Y0PFV7"/>
<dbReference type="KEGG" id="mvd:AWU67_15720"/>
<organism evidence="3 4">
    <name type="scientific">Microterricola viridarii</name>
    <dbReference type="NCBI Taxonomy" id="412690"/>
    <lineage>
        <taxon>Bacteria</taxon>
        <taxon>Bacillati</taxon>
        <taxon>Actinomycetota</taxon>
        <taxon>Actinomycetes</taxon>
        <taxon>Micrococcales</taxon>
        <taxon>Microbacteriaceae</taxon>
        <taxon>Microterricola</taxon>
    </lineage>
</organism>
<dbReference type="Proteomes" id="UP000058305">
    <property type="component" value="Chromosome"/>
</dbReference>
<keyword evidence="2" id="KW-0732">Signal</keyword>
<feature type="transmembrane region" description="Helical" evidence="1">
    <location>
        <begin position="438"/>
        <end position="458"/>
    </location>
</feature>
<evidence type="ECO:0000256" key="2">
    <source>
        <dbReference type="SAM" id="SignalP"/>
    </source>
</evidence>
<evidence type="ECO:0000313" key="3">
    <source>
        <dbReference type="EMBL" id="AMB60068.1"/>
    </source>
</evidence>